<dbReference type="InterPro" id="IPR023415">
    <property type="entry name" value="LDLR_class-A_CS"/>
</dbReference>
<evidence type="ECO:0000256" key="3">
    <source>
        <dbReference type="SAM" id="MobiDB-lite"/>
    </source>
</evidence>
<accession>A0A291C211</accession>
<reference evidence="4" key="1">
    <citation type="journal article" date="2017" name="Genome Biol. Evol.">
        <title>Divergence of the Venom Exogene Repertoire in Two Sister Species of Turriconus.</title>
        <authorList>
            <person name="Li Q."/>
            <person name="Barghi N."/>
            <person name="Lu A."/>
            <person name="Fedosov A.E."/>
            <person name="Bandyopadhyay P.K."/>
            <person name="Lluisma A.O."/>
            <person name="Concepcion G.P."/>
            <person name="Yandell M."/>
            <person name="Olivera B.M."/>
            <person name="Safavi-Hemami H."/>
        </authorList>
    </citation>
    <scope>NUCLEOTIDE SEQUENCE</scope>
    <source>
        <strain evidence="4">PH4_Amz1ii</strain>
    </source>
</reference>
<name>A0A291C211_9COND</name>
<evidence type="ECO:0000313" key="4">
    <source>
        <dbReference type="EMBL" id="ATF27505.1"/>
    </source>
</evidence>
<dbReference type="InterPro" id="IPR036055">
    <property type="entry name" value="LDL_receptor-like_sf"/>
</dbReference>
<evidence type="ECO:0000256" key="1">
    <source>
        <dbReference type="ARBA" id="ARBA00023157"/>
    </source>
</evidence>
<dbReference type="PROSITE" id="PS01209">
    <property type="entry name" value="LDLRA_1"/>
    <property type="match status" value="1"/>
</dbReference>
<comment type="caution">
    <text evidence="2">Lacks conserved residue(s) required for the propagation of feature annotation.</text>
</comment>
<dbReference type="Gene3D" id="2.40.128.620">
    <property type="match status" value="1"/>
</dbReference>
<dbReference type="SMART" id="SM00192">
    <property type="entry name" value="LDLa"/>
    <property type="match status" value="1"/>
</dbReference>
<feature type="region of interest" description="Disordered" evidence="3">
    <location>
        <begin position="1"/>
        <end position="34"/>
    </location>
</feature>
<dbReference type="PROSITE" id="PS50068">
    <property type="entry name" value="LDLRA_2"/>
    <property type="match status" value="1"/>
</dbReference>
<organism evidence="4">
    <name type="scientific">Conus andremenezi</name>
    <dbReference type="NCBI Taxonomy" id="1077466"/>
    <lineage>
        <taxon>Eukaryota</taxon>
        <taxon>Metazoa</taxon>
        <taxon>Spiralia</taxon>
        <taxon>Lophotrochozoa</taxon>
        <taxon>Mollusca</taxon>
        <taxon>Gastropoda</taxon>
        <taxon>Caenogastropoda</taxon>
        <taxon>Neogastropoda</taxon>
        <taxon>Conoidea</taxon>
        <taxon>Conidae</taxon>
        <taxon>Conus</taxon>
        <taxon>Turriconus</taxon>
    </lineage>
</organism>
<keyword evidence="1" id="KW-1015">Disulfide bond</keyword>
<dbReference type="AlphaFoldDB" id="A0A291C211"/>
<evidence type="ECO:0000256" key="2">
    <source>
        <dbReference type="PROSITE-ProRule" id="PRU00124"/>
    </source>
</evidence>
<dbReference type="InterPro" id="IPR002172">
    <property type="entry name" value="LDrepeatLR_classA_rpt"/>
</dbReference>
<dbReference type="CDD" id="cd00112">
    <property type="entry name" value="LDLa"/>
    <property type="match status" value="1"/>
</dbReference>
<reference evidence="4" key="2">
    <citation type="submission" date="2017-07" db="EMBL/GenBank/DDBJ databases">
        <authorList>
            <person name="Sun Z.S."/>
            <person name="Albrecht U."/>
            <person name="Echele G."/>
            <person name="Lee C.C."/>
        </authorList>
    </citation>
    <scope>NUCLEOTIDE SEQUENCE</scope>
    <source>
        <strain evidence="4">PH4_Amz1ii</strain>
    </source>
</reference>
<feature type="compositionally biased region" description="Low complexity" evidence="3">
    <location>
        <begin position="11"/>
        <end position="26"/>
    </location>
</feature>
<dbReference type="EMBL" id="MF576671">
    <property type="protein sequence ID" value="ATF27505.1"/>
    <property type="molecule type" value="mRNA"/>
</dbReference>
<proteinExistence type="evidence at transcript level"/>
<protein>
    <submittedName>
        <fullName evidence="4">Conotoxin</fullName>
    </submittedName>
</protein>
<sequence length="324" mass="36247">MNPTTNPAHPMNPMNPYSPMNPTTNPAQPMNPMNTYSPMNPVNSLYNPMNLIYPFRPPLGASYLLPSTKTASKLLQGSQVAASPLNLQTNFPYSYQSGMYSPFFLPPYQPSAARQALSPPYGFAAGVPGALAWNQFGGAAWNPYSAMGYGAYPQWPFQFAHMWPLNPYYQTVLPAQEGICSFDRPFKCWGSPTCIPIEAICDKIFDCSNHADEDPRLCIMGRRPGYDILVSYLALPDQQWMLQKLFNNVDVYTTAYALRLTTSLGDLRWSLALTDENINNTKTVMEAVKNDNEDPLVALGMKDSSWESIKFLFNRLLDTGFILN</sequence>
<dbReference type="SUPFAM" id="SSF57424">
    <property type="entry name" value="LDL receptor-like module"/>
    <property type="match status" value="1"/>
</dbReference>